<evidence type="ECO:0000256" key="5">
    <source>
        <dbReference type="ARBA" id="ARBA00022989"/>
    </source>
</evidence>
<feature type="transmembrane region" description="Helical" evidence="8">
    <location>
        <begin position="87"/>
        <end position="105"/>
    </location>
</feature>
<evidence type="ECO:0000256" key="8">
    <source>
        <dbReference type="SAM" id="Phobius"/>
    </source>
</evidence>
<dbReference type="OrthoDB" id="8789817at2759"/>
<dbReference type="PANTHER" id="PTHR20766">
    <property type="entry name" value="LARGE NEUTRAL AMINO ACIDS TRANSPORTER SMALL SUBUNIT 4-LIKE ISOFORM X1"/>
    <property type="match status" value="1"/>
</dbReference>
<protein>
    <submittedName>
        <fullName evidence="9">Large neutral amino acids transporter small subunit 4</fullName>
    </submittedName>
</protein>
<proteinExistence type="predicted"/>
<name>A0A4Z2EG17_9TELE</name>
<dbReference type="GO" id="GO:0015179">
    <property type="term" value="F:L-amino acid transmembrane transporter activity"/>
    <property type="evidence" value="ECO:0007669"/>
    <property type="project" value="TreeGrafter"/>
</dbReference>
<keyword evidence="7" id="KW-0325">Glycoprotein</keyword>
<dbReference type="PANTHER" id="PTHR20766:SF2">
    <property type="entry name" value="LARGE NEUTRAL AMINO ACIDS TRANSPORTER SMALL SUBUNIT 4"/>
    <property type="match status" value="1"/>
</dbReference>
<keyword evidence="5 8" id="KW-1133">Transmembrane helix</keyword>
<evidence type="ECO:0000256" key="2">
    <source>
        <dbReference type="ARBA" id="ARBA00004651"/>
    </source>
</evidence>
<keyword evidence="4 8" id="KW-0812">Transmembrane</keyword>
<evidence type="ECO:0000256" key="7">
    <source>
        <dbReference type="ARBA" id="ARBA00023180"/>
    </source>
</evidence>
<evidence type="ECO:0000313" key="10">
    <source>
        <dbReference type="Proteomes" id="UP000314294"/>
    </source>
</evidence>
<keyword evidence="6 8" id="KW-0472">Membrane</keyword>
<comment type="caution">
    <text evidence="9">The sequence shown here is derived from an EMBL/GenBank/DDBJ whole genome shotgun (WGS) entry which is preliminary data.</text>
</comment>
<evidence type="ECO:0000256" key="3">
    <source>
        <dbReference type="ARBA" id="ARBA00022475"/>
    </source>
</evidence>
<evidence type="ECO:0000256" key="4">
    <source>
        <dbReference type="ARBA" id="ARBA00022692"/>
    </source>
</evidence>
<organism evidence="9 10">
    <name type="scientific">Liparis tanakae</name>
    <name type="common">Tanaka's snailfish</name>
    <dbReference type="NCBI Taxonomy" id="230148"/>
    <lineage>
        <taxon>Eukaryota</taxon>
        <taxon>Metazoa</taxon>
        <taxon>Chordata</taxon>
        <taxon>Craniata</taxon>
        <taxon>Vertebrata</taxon>
        <taxon>Euteleostomi</taxon>
        <taxon>Actinopterygii</taxon>
        <taxon>Neopterygii</taxon>
        <taxon>Teleostei</taxon>
        <taxon>Neoteleostei</taxon>
        <taxon>Acanthomorphata</taxon>
        <taxon>Eupercaria</taxon>
        <taxon>Perciformes</taxon>
        <taxon>Cottioidei</taxon>
        <taxon>Cottales</taxon>
        <taxon>Liparidae</taxon>
        <taxon>Liparis</taxon>
    </lineage>
</organism>
<accession>A0A4Z2EG17</accession>
<dbReference type="GO" id="GO:0016323">
    <property type="term" value="C:basolateral plasma membrane"/>
    <property type="evidence" value="ECO:0007669"/>
    <property type="project" value="UniProtKB-SubCell"/>
</dbReference>
<dbReference type="Proteomes" id="UP000314294">
    <property type="component" value="Unassembled WGS sequence"/>
</dbReference>
<keyword evidence="10" id="KW-1185">Reference proteome</keyword>
<dbReference type="GO" id="GO:0015175">
    <property type="term" value="F:neutral L-amino acid transmembrane transporter activity"/>
    <property type="evidence" value="ECO:0007669"/>
    <property type="project" value="TreeGrafter"/>
</dbReference>
<reference evidence="9 10" key="1">
    <citation type="submission" date="2019-03" db="EMBL/GenBank/DDBJ databases">
        <title>First draft genome of Liparis tanakae, snailfish: a comprehensive survey of snailfish specific genes.</title>
        <authorList>
            <person name="Kim W."/>
            <person name="Song I."/>
            <person name="Jeong J.-H."/>
            <person name="Kim D."/>
            <person name="Kim S."/>
            <person name="Ryu S."/>
            <person name="Song J.Y."/>
            <person name="Lee S.K."/>
        </authorList>
    </citation>
    <scope>NUCLEOTIDE SEQUENCE [LARGE SCALE GENOMIC DNA]</scope>
    <source>
        <tissue evidence="9">Muscle</tissue>
    </source>
</reference>
<dbReference type="EMBL" id="SRLO01007906">
    <property type="protein sequence ID" value="TNN27675.1"/>
    <property type="molecule type" value="Genomic_DNA"/>
</dbReference>
<dbReference type="AlphaFoldDB" id="A0A4Z2EG17"/>
<comment type="subcellular location">
    <subcellularLocation>
        <location evidence="1">Basolateral cell membrane</location>
    </subcellularLocation>
    <subcellularLocation>
        <location evidence="2">Cell membrane</location>
        <topology evidence="2">Multi-pass membrane protein</topology>
    </subcellularLocation>
</comment>
<keyword evidence="3" id="KW-1003">Cell membrane</keyword>
<feature type="transmembrane region" description="Helical" evidence="8">
    <location>
        <begin position="30"/>
        <end position="51"/>
    </location>
</feature>
<feature type="transmembrane region" description="Helical" evidence="8">
    <location>
        <begin position="111"/>
        <end position="130"/>
    </location>
</feature>
<sequence length="192" mass="20965">MSVTQLRLLFYMGAMNSVLESLSDGDLNTVGLYSSIFGILQLLCLMTTPVIGQIMDWKLKDCDDGEEEKKGETKGKRRDKKAQKVTNALRAFLLTNVLLVGFGITCLVPNLPVQIVSFVLHTVVSVLSVWKSDGDAVAGQRGVRPPAATPVSGYDGTLGGRPLLGMNAHTHTHTHTHRENVVFSMKTHTFIN</sequence>
<evidence type="ECO:0000256" key="6">
    <source>
        <dbReference type="ARBA" id="ARBA00023136"/>
    </source>
</evidence>
<evidence type="ECO:0000256" key="1">
    <source>
        <dbReference type="ARBA" id="ARBA00004187"/>
    </source>
</evidence>
<evidence type="ECO:0000313" key="9">
    <source>
        <dbReference type="EMBL" id="TNN27675.1"/>
    </source>
</evidence>
<gene>
    <name evidence="9" type="primary">SLC43A2_0</name>
    <name evidence="9" type="ORF">EYF80_062179</name>
</gene>